<evidence type="ECO:0000313" key="2">
    <source>
        <dbReference type="Proteomes" id="UP000736787"/>
    </source>
</evidence>
<comment type="caution">
    <text evidence="1">The sequence shown here is derived from an EMBL/GenBank/DDBJ whole genome shotgun (WGS) entry which is preliminary data.</text>
</comment>
<dbReference type="AlphaFoldDB" id="A0A8T1JK76"/>
<reference evidence="1" key="1">
    <citation type="submission" date="2018-10" db="EMBL/GenBank/DDBJ databases">
        <title>Effector identification in a new, highly contiguous assembly of the strawberry crown rot pathogen Phytophthora cactorum.</title>
        <authorList>
            <person name="Armitage A.D."/>
            <person name="Nellist C.F."/>
            <person name="Bates H."/>
            <person name="Vickerstaff R.J."/>
            <person name="Harrison R.J."/>
        </authorList>
    </citation>
    <scope>NUCLEOTIDE SEQUENCE</scope>
    <source>
        <strain evidence="1">4040</strain>
    </source>
</reference>
<dbReference type="Proteomes" id="UP000736787">
    <property type="component" value="Unassembled WGS sequence"/>
</dbReference>
<evidence type="ECO:0000313" key="1">
    <source>
        <dbReference type="EMBL" id="KAG2885649.1"/>
    </source>
</evidence>
<gene>
    <name evidence="1" type="ORF">PC117_g25544</name>
</gene>
<accession>A0A8T1JK76</accession>
<sequence length="94" mass="9982">MPKYYPYGLNNCTKSRQLACNRASAAFSPACRVAIRALPHGRNDPGDIRPHHACCCLGQSNLSLEAHEVKVIIVSGAITGFTLVTAPVASVTTT</sequence>
<protein>
    <submittedName>
        <fullName evidence="1">Uncharacterized protein</fullName>
    </submittedName>
</protein>
<organism evidence="1 2">
    <name type="scientific">Phytophthora cactorum</name>
    <dbReference type="NCBI Taxonomy" id="29920"/>
    <lineage>
        <taxon>Eukaryota</taxon>
        <taxon>Sar</taxon>
        <taxon>Stramenopiles</taxon>
        <taxon>Oomycota</taxon>
        <taxon>Peronosporomycetes</taxon>
        <taxon>Peronosporales</taxon>
        <taxon>Peronosporaceae</taxon>
        <taxon>Phytophthora</taxon>
    </lineage>
</organism>
<name>A0A8T1JK76_9STRA</name>
<proteinExistence type="predicted"/>
<dbReference type="EMBL" id="RCMK01002015">
    <property type="protein sequence ID" value="KAG2885649.1"/>
    <property type="molecule type" value="Genomic_DNA"/>
</dbReference>